<reference evidence="2" key="1">
    <citation type="submission" date="2019-03" db="EMBL/GenBank/DDBJ databases">
        <title>Flavobacterium sp.</title>
        <authorList>
            <person name="Kim H."/>
        </authorList>
    </citation>
    <scope>NUCLEOTIDE SEQUENCE [LARGE SCALE GENOMIC DNA]</scope>
    <source>
        <strain evidence="2">GS13</strain>
    </source>
</reference>
<dbReference type="Proteomes" id="UP000291124">
    <property type="component" value="Chromosome"/>
</dbReference>
<dbReference type="EMBL" id="CP037933">
    <property type="protein sequence ID" value="QBN17897.1"/>
    <property type="molecule type" value="Genomic_DNA"/>
</dbReference>
<keyword evidence="2" id="KW-1185">Reference proteome</keyword>
<dbReference type="KEGG" id="fnk:E1750_03465"/>
<accession>A0A4P6YB75</accession>
<dbReference type="RefSeq" id="WP_133275428.1">
    <property type="nucleotide sequence ID" value="NZ_CP037933.1"/>
</dbReference>
<dbReference type="AlphaFoldDB" id="A0A4P6YB75"/>
<organism evidence="1 2">
    <name type="scientific">Flavobacterium nackdongense</name>
    <dbReference type="NCBI Taxonomy" id="2547394"/>
    <lineage>
        <taxon>Bacteria</taxon>
        <taxon>Pseudomonadati</taxon>
        <taxon>Bacteroidota</taxon>
        <taxon>Flavobacteriia</taxon>
        <taxon>Flavobacteriales</taxon>
        <taxon>Flavobacteriaceae</taxon>
        <taxon>Flavobacterium</taxon>
    </lineage>
</organism>
<evidence type="ECO:0000313" key="2">
    <source>
        <dbReference type="Proteomes" id="UP000291124"/>
    </source>
</evidence>
<proteinExistence type="predicted"/>
<gene>
    <name evidence="1" type="ORF">E1750_03465</name>
</gene>
<protein>
    <submittedName>
        <fullName evidence="1">Uncharacterized protein</fullName>
    </submittedName>
</protein>
<evidence type="ECO:0000313" key="1">
    <source>
        <dbReference type="EMBL" id="QBN17897.1"/>
    </source>
</evidence>
<name>A0A4P6YB75_9FLAO</name>
<sequence>MLRAYGSFQRQTEVHPYNMLLANINLHYCSAGTKHIVAPTVVHSYNMLRAKISLHFSSVGTIHIVAPNFSSG</sequence>